<reference evidence="3 4" key="1">
    <citation type="submission" date="2020-10" db="EMBL/GenBank/DDBJ databases">
        <title>Mucilaginibacter mali sp. nov., isolated from rhizosphere soil of apple orchard.</title>
        <authorList>
            <person name="Lee J.-S."/>
            <person name="Kim H.S."/>
            <person name="Kim J.-S."/>
        </authorList>
    </citation>
    <scope>NUCLEOTIDE SEQUENCE [LARGE SCALE GENOMIC DNA]</scope>
    <source>
        <strain evidence="3 4">KCTC 23157</strain>
    </source>
</reference>
<name>A0ABR9XET4_9SPHI</name>
<comment type="similarity">
    <text evidence="1">Belongs to the universal stress protein A family.</text>
</comment>
<feature type="domain" description="UspA" evidence="2">
    <location>
        <begin position="1"/>
        <end position="149"/>
    </location>
</feature>
<evidence type="ECO:0000259" key="2">
    <source>
        <dbReference type="Pfam" id="PF00582"/>
    </source>
</evidence>
<evidence type="ECO:0000256" key="1">
    <source>
        <dbReference type="ARBA" id="ARBA00008791"/>
    </source>
</evidence>
<dbReference type="InterPro" id="IPR006015">
    <property type="entry name" value="Universal_stress_UspA"/>
</dbReference>
<dbReference type="Proteomes" id="UP000632774">
    <property type="component" value="Unassembled WGS sequence"/>
</dbReference>
<dbReference type="PRINTS" id="PR01438">
    <property type="entry name" value="UNVRSLSTRESS"/>
</dbReference>
<dbReference type="Pfam" id="PF00582">
    <property type="entry name" value="Usp"/>
    <property type="match status" value="1"/>
</dbReference>
<organism evidence="3 4">
    <name type="scientific">Mucilaginibacter boryungensis</name>
    <dbReference type="NCBI Taxonomy" id="768480"/>
    <lineage>
        <taxon>Bacteria</taxon>
        <taxon>Pseudomonadati</taxon>
        <taxon>Bacteroidota</taxon>
        <taxon>Sphingobacteriia</taxon>
        <taxon>Sphingobacteriales</taxon>
        <taxon>Sphingobacteriaceae</taxon>
        <taxon>Mucilaginibacter</taxon>
    </lineage>
</organism>
<dbReference type="PANTHER" id="PTHR46268:SF6">
    <property type="entry name" value="UNIVERSAL STRESS PROTEIN UP12"/>
    <property type="match status" value="1"/>
</dbReference>
<sequence length="287" mass="31955">MKKILALTDFSDNAQKAAQAAVTIAGKLHANIILLNTFVSQPALSEYGGSPWSVEQLLWADEGKEKLAFLKEDLQESIQQLQAGNYYPSIDDRQEVGSVSEQVKELLQTEKIEMIVIGGRNGTAWEHLLMGSDTNAVINHTDRPVLIVPASQPLKKLKKVTLASDFGEADLNAVHYLTRLGRVFDLVIEIVHVTLYGEEAMSAIQKANFKKHVAKYNYPAITYQEIIGKDLVNRLNHLCEEEGTDLLALVHDRHSFLNRLFKQNNAETLMKDQALPVLIIPAGISDK</sequence>
<dbReference type="EMBL" id="JADFFM010000001">
    <property type="protein sequence ID" value="MBE9665690.1"/>
    <property type="molecule type" value="Genomic_DNA"/>
</dbReference>
<dbReference type="PANTHER" id="PTHR46268">
    <property type="entry name" value="STRESS RESPONSE PROTEIN NHAX"/>
    <property type="match status" value="1"/>
</dbReference>
<dbReference type="InterPro" id="IPR014729">
    <property type="entry name" value="Rossmann-like_a/b/a_fold"/>
</dbReference>
<proteinExistence type="inferred from homology"/>
<dbReference type="CDD" id="cd00293">
    <property type="entry name" value="USP-like"/>
    <property type="match status" value="1"/>
</dbReference>
<dbReference type="RefSeq" id="WP_194105083.1">
    <property type="nucleotide sequence ID" value="NZ_JADFFM010000001.1"/>
</dbReference>
<evidence type="ECO:0000313" key="3">
    <source>
        <dbReference type="EMBL" id="MBE9665690.1"/>
    </source>
</evidence>
<dbReference type="InterPro" id="IPR006016">
    <property type="entry name" value="UspA"/>
</dbReference>
<dbReference type="Gene3D" id="3.40.50.620">
    <property type="entry name" value="HUPs"/>
    <property type="match status" value="2"/>
</dbReference>
<dbReference type="SUPFAM" id="SSF52402">
    <property type="entry name" value="Adenine nucleotide alpha hydrolases-like"/>
    <property type="match status" value="2"/>
</dbReference>
<comment type="caution">
    <text evidence="3">The sequence shown here is derived from an EMBL/GenBank/DDBJ whole genome shotgun (WGS) entry which is preliminary data.</text>
</comment>
<accession>A0ABR9XET4</accession>
<gene>
    <name evidence="3" type="ORF">IRJ18_04905</name>
</gene>
<protein>
    <submittedName>
        <fullName evidence="3">Universal stress protein</fullName>
    </submittedName>
</protein>
<keyword evidence="4" id="KW-1185">Reference proteome</keyword>
<evidence type="ECO:0000313" key="4">
    <source>
        <dbReference type="Proteomes" id="UP000632774"/>
    </source>
</evidence>